<dbReference type="Proteomes" id="UP000594778">
    <property type="component" value="Chromosome"/>
</dbReference>
<keyword evidence="1" id="KW-0812">Transmembrane</keyword>
<reference evidence="2 3" key="1">
    <citation type="submission" date="2020-12" db="EMBL/GenBank/DDBJ databases">
        <title>FDA dAtabase for Regulatory Grade micrObial Sequences (FDA-ARGOS): Supporting development and validation of Infectious Disease Dx tests.</title>
        <authorList>
            <person name="Sproer C."/>
            <person name="Gronow S."/>
            <person name="Severitt S."/>
            <person name="Schroder I."/>
            <person name="Tallon L."/>
            <person name="Sadzewicz L."/>
            <person name="Zhao X."/>
            <person name="Boylan J."/>
            <person name="Ott S."/>
            <person name="Bowen H."/>
            <person name="Vavikolanu K."/>
            <person name="Mehta A."/>
            <person name="Aluvathingal J."/>
            <person name="Nadendla S."/>
            <person name="Lowell S."/>
            <person name="Myers T."/>
            <person name="Yan Y."/>
            <person name="Sichtig H."/>
        </authorList>
    </citation>
    <scope>NUCLEOTIDE SEQUENCE [LARGE SCALE GENOMIC DNA]</scope>
    <source>
        <strain evidence="2 3">FDAARGOS_909</strain>
    </source>
</reference>
<sequence>MEMQASRSLAVSQQQAWEALNDPETLKACLAGCDRFEPLGDDQYAVGMAVKVGPVSAKFSGKVTLSDITPPERYRIAFEGQGGVAGFGKGEADVTLTPEPDDAAGQPRCLLSYSVQAQVGGKIAQLGQRLIDGAARNMADDFFARFDTLMQQRHLRAPAAPTDAGDTADLSHLPAGLADETGHIEPTVDAQAWEHDAAAGVATPLDAAPATEAEERSRRAIPLWCWGLAIVVVLGAGWLLSRY</sequence>
<dbReference type="EMBL" id="CP065668">
    <property type="protein sequence ID" value="QPS10646.1"/>
    <property type="molecule type" value="Genomic_DNA"/>
</dbReference>
<name>A0A7T2W0W0_DELAC</name>
<dbReference type="InterPro" id="IPR023393">
    <property type="entry name" value="START-like_dom_sf"/>
</dbReference>
<dbReference type="CDD" id="cd05018">
    <property type="entry name" value="CoxG"/>
    <property type="match status" value="1"/>
</dbReference>
<organism evidence="2 3">
    <name type="scientific">Delftia acidovorans</name>
    <name type="common">Pseudomonas acidovorans</name>
    <name type="synonym">Comamonas acidovorans</name>
    <dbReference type="NCBI Taxonomy" id="80866"/>
    <lineage>
        <taxon>Bacteria</taxon>
        <taxon>Pseudomonadati</taxon>
        <taxon>Pseudomonadota</taxon>
        <taxon>Betaproteobacteria</taxon>
        <taxon>Burkholderiales</taxon>
        <taxon>Comamonadaceae</taxon>
        <taxon>Delftia</taxon>
    </lineage>
</organism>
<evidence type="ECO:0000313" key="2">
    <source>
        <dbReference type="EMBL" id="QPS10646.1"/>
    </source>
</evidence>
<accession>A0A7T2W0W0</accession>
<keyword evidence="1" id="KW-1133">Transmembrane helix</keyword>
<dbReference type="RefSeq" id="WP_197957054.1">
    <property type="nucleotide sequence ID" value="NZ_CP065668.1"/>
</dbReference>
<dbReference type="Gene3D" id="3.30.530.20">
    <property type="match status" value="1"/>
</dbReference>
<dbReference type="Pfam" id="PF06240">
    <property type="entry name" value="COXG"/>
    <property type="match status" value="1"/>
</dbReference>
<dbReference type="PANTHER" id="PTHR38588:SF1">
    <property type="entry name" value="BLL0334 PROTEIN"/>
    <property type="match status" value="1"/>
</dbReference>
<evidence type="ECO:0000256" key="1">
    <source>
        <dbReference type="SAM" id="Phobius"/>
    </source>
</evidence>
<proteinExistence type="predicted"/>
<feature type="transmembrane region" description="Helical" evidence="1">
    <location>
        <begin position="223"/>
        <end position="241"/>
    </location>
</feature>
<dbReference type="PANTHER" id="PTHR38588">
    <property type="entry name" value="BLL0334 PROTEIN"/>
    <property type="match status" value="1"/>
</dbReference>
<dbReference type="InterPro" id="IPR010419">
    <property type="entry name" value="CO_DH_gsu"/>
</dbReference>
<evidence type="ECO:0000313" key="3">
    <source>
        <dbReference type="Proteomes" id="UP000594778"/>
    </source>
</evidence>
<gene>
    <name evidence="2" type="ORF">I6G66_11925</name>
</gene>
<protein>
    <submittedName>
        <fullName evidence="2">Carbon monoxide dehydrogenase subunit G</fullName>
    </submittedName>
</protein>
<keyword evidence="1" id="KW-0472">Membrane</keyword>
<dbReference type="SUPFAM" id="SSF55961">
    <property type="entry name" value="Bet v1-like"/>
    <property type="match status" value="1"/>
</dbReference>
<dbReference type="AlphaFoldDB" id="A0A7T2W0W0"/>